<protein>
    <submittedName>
        <fullName evidence="1">Uncharacterized protein</fullName>
    </submittedName>
</protein>
<dbReference type="EMBL" id="JAFHBD010000063">
    <property type="protein sequence ID" value="MBN2954470.1"/>
    <property type="molecule type" value="Genomic_DNA"/>
</dbReference>
<comment type="caution">
    <text evidence="1">The sequence shown here is derived from an EMBL/GenBank/DDBJ whole genome shotgun (WGS) entry which is preliminary data.</text>
</comment>
<evidence type="ECO:0000313" key="1">
    <source>
        <dbReference type="EMBL" id="MBN2954470.1"/>
    </source>
</evidence>
<name>A0A939CFF3_9FIRM</name>
<dbReference type="Proteomes" id="UP000737612">
    <property type="component" value="Unassembled WGS sequence"/>
</dbReference>
<proteinExistence type="predicted"/>
<sequence length="234" mass="26450">MAKSRKINRTYVVIKADPLWVKPSYKSKLKKTLAVGTKVHATKINGYYIYVPALKGWTIWKDSKGHKYVRLVSVPKSTKADKLLAALKTNAAKMIKAHVRYSANHACKSLASALKNKRTNCATFVSFGLQSIGVLPKGKYIWLDKKIHGSGSSRIRKKAKIAYPRKSWKYAKLKKGDICGFANKPHTMVYAGKSKHGYPLWYSAGGSDVKAKNYGPKRKKSYEKRKIYVRIRLK</sequence>
<evidence type="ECO:0000313" key="2">
    <source>
        <dbReference type="Proteomes" id="UP000737612"/>
    </source>
</evidence>
<organism evidence="1 2">
    <name type="scientific">Fusicatenibacter saccharivorans</name>
    <dbReference type="NCBI Taxonomy" id="1150298"/>
    <lineage>
        <taxon>Bacteria</taxon>
        <taxon>Bacillati</taxon>
        <taxon>Bacillota</taxon>
        <taxon>Clostridia</taxon>
        <taxon>Lachnospirales</taxon>
        <taxon>Lachnospiraceae</taxon>
        <taxon>Fusicatenibacter</taxon>
    </lineage>
</organism>
<reference evidence="1" key="1">
    <citation type="submission" date="2021-02" db="EMBL/GenBank/DDBJ databases">
        <title>Metagenome-assembled genomes from human diarrheal sample B26.</title>
        <authorList>
            <person name="Ateba T.P."/>
            <person name="Alayande K.A."/>
            <person name="Mwanza M."/>
        </authorList>
    </citation>
    <scope>NUCLEOTIDE SEQUENCE</scope>
    <source>
        <strain evidence="1">06WH</strain>
    </source>
</reference>
<gene>
    <name evidence="1" type="ORF">JTJ23_12975</name>
</gene>
<dbReference type="AlphaFoldDB" id="A0A939CFF3"/>
<accession>A0A939CFF3</accession>